<keyword evidence="8 14" id="KW-1133">Transmembrane helix</keyword>
<comment type="caution">
    <text evidence="14">Lacks conserved residue(s) required for the propagation of feature annotation.</text>
</comment>
<dbReference type="GO" id="GO:0006457">
    <property type="term" value="P:protein folding"/>
    <property type="evidence" value="ECO:0007669"/>
    <property type="project" value="InterPro"/>
</dbReference>
<comment type="similarity">
    <text evidence="2 14">Belongs to the DsbB family.</text>
</comment>
<feature type="transmembrane region" description="Helical" evidence="15">
    <location>
        <begin position="12"/>
        <end position="29"/>
    </location>
</feature>
<dbReference type="EMBL" id="VJWL01000001">
    <property type="protein sequence ID" value="TRW50546.1"/>
    <property type="molecule type" value="Genomic_DNA"/>
</dbReference>
<evidence type="ECO:0000256" key="8">
    <source>
        <dbReference type="ARBA" id="ARBA00022989"/>
    </source>
</evidence>
<keyword evidence="3 14" id="KW-0813">Transport</keyword>
<dbReference type="Gene3D" id="1.20.1550.10">
    <property type="entry name" value="DsbB-like"/>
    <property type="match status" value="1"/>
</dbReference>
<evidence type="ECO:0000256" key="4">
    <source>
        <dbReference type="ARBA" id="ARBA00022475"/>
    </source>
</evidence>
<dbReference type="GO" id="GO:0015035">
    <property type="term" value="F:protein-disulfide reductase activity"/>
    <property type="evidence" value="ECO:0007669"/>
    <property type="project" value="UniProtKB-UniRule"/>
</dbReference>
<keyword evidence="4 14" id="KW-1003">Cell membrane</keyword>
<evidence type="ECO:0000256" key="15">
    <source>
        <dbReference type="SAM" id="Phobius"/>
    </source>
</evidence>
<dbReference type="PANTHER" id="PTHR36570">
    <property type="entry name" value="DISULFIDE BOND FORMATION PROTEIN B"/>
    <property type="match status" value="1"/>
</dbReference>
<dbReference type="InterPro" id="IPR022920">
    <property type="entry name" value="Disulphide_bond_form_DsbB"/>
</dbReference>
<keyword evidence="10 14" id="KW-0472">Membrane</keyword>
<evidence type="ECO:0000256" key="7">
    <source>
        <dbReference type="ARBA" id="ARBA00022982"/>
    </source>
</evidence>
<accession>A0A552X6B0</accession>
<name>A0A552X6B0_9GAMM</name>
<dbReference type="PANTHER" id="PTHR36570:SF2">
    <property type="entry name" value="DISULFIDE BOND FORMATION PROTEIN B"/>
    <property type="match status" value="1"/>
</dbReference>
<comment type="caution">
    <text evidence="16">The sequence shown here is derived from an EMBL/GenBank/DDBJ whole genome shotgun (WGS) entry which is preliminary data.</text>
</comment>
<evidence type="ECO:0000256" key="9">
    <source>
        <dbReference type="ARBA" id="ARBA00023002"/>
    </source>
</evidence>
<keyword evidence="17" id="KW-1185">Reference proteome</keyword>
<evidence type="ECO:0000256" key="2">
    <source>
        <dbReference type="ARBA" id="ARBA00008823"/>
    </source>
</evidence>
<keyword evidence="5" id="KW-0997">Cell inner membrane</keyword>
<feature type="topological domain" description="Periplasmic" evidence="14">
    <location>
        <begin position="28"/>
        <end position="45"/>
    </location>
</feature>
<dbReference type="GO" id="GO:0009055">
    <property type="term" value="F:electron transfer activity"/>
    <property type="evidence" value="ECO:0007669"/>
    <property type="project" value="UniProtKB-UniRule"/>
</dbReference>
<sequence>MAHWPAQRTPWLILATSATLLVFAALWFQHVQGLVPCVQCVYQRTAMMGVALLGWIGFTAPHLLGVRLIALLGWIGSAGAGLYSAHHHIYLQTRANPLFTSCSPFPDFPQWAPLHEWFPSLFAAGGLCTDIDWSFLGLSMPGWLRIIFAVYLVIAVSVVTIRLLRLRRL</sequence>
<dbReference type="HAMAP" id="MF_00286">
    <property type="entry name" value="DsbB"/>
    <property type="match status" value="1"/>
</dbReference>
<dbReference type="Proteomes" id="UP000320359">
    <property type="component" value="Unassembled WGS sequence"/>
</dbReference>
<organism evidence="16 17">
    <name type="scientific">Aliidiomarina halalkaliphila</name>
    <dbReference type="NCBI Taxonomy" id="2593535"/>
    <lineage>
        <taxon>Bacteria</taxon>
        <taxon>Pseudomonadati</taxon>
        <taxon>Pseudomonadota</taxon>
        <taxon>Gammaproteobacteria</taxon>
        <taxon>Alteromonadales</taxon>
        <taxon>Idiomarinaceae</taxon>
        <taxon>Aliidiomarina</taxon>
    </lineage>
</organism>
<protein>
    <recommendedName>
        <fullName evidence="14">Disulfide bond formation protein B</fullName>
    </recommendedName>
    <alternativeName>
        <fullName evidence="14">Disulfide oxidoreductase</fullName>
    </alternativeName>
</protein>
<evidence type="ECO:0000256" key="6">
    <source>
        <dbReference type="ARBA" id="ARBA00022692"/>
    </source>
</evidence>
<evidence type="ECO:0000256" key="12">
    <source>
        <dbReference type="ARBA" id="ARBA00023186"/>
    </source>
</evidence>
<dbReference type="GO" id="GO:0005886">
    <property type="term" value="C:plasma membrane"/>
    <property type="evidence" value="ECO:0007669"/>
    <property type="project" value="UniProtKB-SubCell"/>
</dbReference>
<gene>
    <name evidence="14 16" type="primary">dsbB</name>
    <name evidence="16" type="ORF">FM042_04460</name>
</gene>
<evidence type="ECO:0000256" key="10">
    <source>
        <dbReference type="ARBA" id="ARBA00023136"/>
    </source>
</evidence>
<dbReference type="InterPro" id="IPR050183">
    <property type="entry name" value="DsbB"/>
</dbReference>
<reference evidence="16 17" key="1">
    <citation type="submission" date="2019-07" db="EMBL/GenBank/DDBJ databases">
        <authorList>
            <person name="Yang M."/>
            <person name="Zhao D."/>
            <person name="Xiang H."/>
        </authorList>
    </citation>
    <scope>NUCLEOTIDE SEQUENCE [LARGE SCALE GENOMIC DNA]</scope>
    <source>
        <strain evidence="16 17">IM1326</strain>
    </source>
</reference>
<dbReference type="AlphaFoldDB" id="A0A552X6B0"/>
<dbReference type="NCBIfam" id="NF002485">
    <property type="entry name" value="PRK01749.1"/>
    <property type="match status" value="1"/>
</dbReference>
<evidence type="ECO:0000256" key="3">
    <source>
        <dbReference type="ARBA" id="ARBA00022448"/>
    </source>
</evidence>
<proteinExistence type="inferred from homology"/>
<evidence type="ECO:0000256" key="5">
    <source>
        <dbReference type="ARBA" id="ARBA00022519"/>
    </source>
</evidence>
<evidence type="ECO:0000256" key="13">
    <source>
        <dbReference type="ARBA" id="ARBA00023284"/>
    </source>
</evidence>
<keyword evidence="12 14" id="KW-0143">Chaperone</keyword>
<feature type="disulfide bond" description="Redox-active" evidence="14">
    <location>
        <begin position="37"/>
        <end position="40"/>
    </location>
</feature>
<keyword evidence="11 14" id="KW-1015">Disulfide bond</keyword>
<comment type="function">
    <text evidence="14">Required for disulfide bond formation in some periplasmic proteins. Acts by oxidizing the DsbA protein.</text>
</comment>
<keyword evidence="9 14" id="KW-0560">Oxidoreductase</keyword>
<evidence type="ECO:0000256" key="1">
    <source>
        <dbReference type="ARBA" id="ARBA00004429"/>
    </source>
</evidence>
<dbReference type="Pfam" id="PF02600">
    <property type="entry name" value="DsbB"/>
    <property type="match status" value="1"/>
</dbReference>
<dbReference type="InterPro" id="IPR003752">
    <property type="entry name" value="DiS_bond_form_DsbB/BdbC"/>
</dbReference>
<feature type="disulfide bond" description="Redox-active" evidence="14">
    <location>
        <begin position="102"/>
        <end position="128"/>
    </location>
</feature>
<feature type="transmembrane region" description="Helical" evidence="15">
    <location>
        <begin position="143"/>
        <end position="164"/>
    </location>
</feature>
<evidence type="ECO:0000313" key="16">
    <source>
        <dbReference type="EMBL" id="TRW50546.1"/>
    </source>
</evidence>
<keyword evidence="6 14" id="KW-0812">Transmembrane</keyword>
<evidence type="ECO:0000313" key="17">
    <source>
        <dbReference type="Proteomes" id="UP000320359"/>
    </source>
</evidence>
<evidence type="ECO:0000256" key="14">
    <source>
        <dbReference type="HAMAP-Rule" id="MF_00286"/>
    </source>
</evidence>
<dbReference type="InterPro" id="IPR023380">
    <property type="entry name" value="DsbB-like_sf"/>
</dbReference>
<comment type="subcellular location">
    <subcellularLocation>
        <location evidence="1">Cell inner membrane</location>
        <topology evidence="1">Multi-pass membrane protein</topology>
    </subcellularLocation>
    <subcellularLocation>
        <location evidence="14">Cell membrane</location>
        <topology evidence="14">Multi-pass membrane protein</topology>
    </subcellularLocation>
</comment>
<dbReference type="OrthoDB" id="3711263at2"/>
<feature type="topological domain" description="Cytoplasmic" evidence="14">
    <location>
        <begin position="162"/>
        <end position="169"/>
    </location>
</feature>
<keyword evidence="7 14" id="KW-0249">Electron transport</keyword>
<keyword evidence="13 14" id="KW-0676">Redox-active center</keyword>
<dbReference type="SUPFAM" id="SSF158442">
    <property type="entry name" value="DsbB-like"/>
    <property type="match status" value="1"/>
</dbReference>
<feature type="topological domain" description="Cytoplasmic" evidence="14">
    <location>
        <begin position="1"/>
        <end position="10"/>
    </location>
</feature>
<evidence type="ECO:0000256" key="11">
    <source>
        <dbReference type="ARBA" id="ARBA00023157"/>
    </source>
</evidence>